<dbReference type="WBParaSite" id="ES5_v2.g11272.t1">
    <property type="protein sequence ID" value="ES5_v2.g11272.t1"/>
    <property type="gene ID" value="ES5_v2.g11272"/>
</dbReference>
<organism evidence="1 2">
    <name type="scientific">Panagrolaimus sp. ES5</name>
    <dbReference type="NCBI Taxonomy" id="591445"/>
    <lineage>
        <taxon>Eukaryota</taxon>
        <taxon>Metazoa</taxon>
        <taxon>Ecdysozoa</taxon>
        <taxon>Nematoda</taxon>
        <taxon>Chromadorea</taxon>
        <taxon>Rhabditida</taxon>
        <taxon>Tylenchina</taxon>
        <taxon>Panagrolaimomorpha</taxon>
        <taxon>Panagrolaimoidea</taxon>
        <taxon>Panagrolaimidae</taxon>
        <taxon>Panagrolaimus</taxon>
    </lineage>
</organism>
<protein>
    <submittedName>
        <fullName evidence="2">NTF2 domain-containing protein</fullName>
    </submittedName>
</protein>
<reference evidence="2" key="1">
    <citation type="submission" date="2022-11" db="UniProtKB">
        <authorList>
            <consortium name="WormBaseParasite"/>
        </authorList>
    </citation>
    <scope>IDENTIFICATION</scope>
</reference>
<proteinExistence type="predicted"/>
<sequence length="422" mass="47015">MATKDYCLSFKDCVSDNLSDDKYNNLNLNNQNQKSAIFQTLTTKRVSTDSKKFQTYAIPKLLDVLTDSRKGPNSWKKSSKNLTSNLLNADRDLEENEFKKAKNGINSSTLSLHIAAYENSNEASNFNKVEKEAVKQKGETLSMPKKWGISNHFVGVPTSTIQNPFEFPRQQDDQASRSDLMQFTASQRLLNPNQMDSNNQVKPPSMEPNDDPAAKKNAKEIGIAFVKKYYEAAIQGLDVIMELFGDCSVYVGANGKEARGLKDIRNALSKLNLQEGKILIVSMNAAFTENGGIMVQCLANYITDESSKYGFSESFHLVPQSKGWYVRSCLFKWHDETPENAKSEDSETLPEDVEQEHKHELVNDHTAEDKESTLEADVKAVAEELTKLTCGLNQPKSRNSANGTTAPPSTPTKNDSAPEKDT</sequence>
<evidence type="ECO:0000313" key="2">
    <source>
        <dbReference type="WBParaSite" id="ES5_v2.g11272.t1"/>
    </source>
</evidence>
<dbReference type="Proteomes" id="UP000887579">
    <property type="component" value="Unplaced"/>
</dbReference>
<accession>A0AC34F2J8</accession>
<evidence type="ECO:0000313" key="1">
    <source>
        <dbReference type="Proteomes" id="UP000887579"/>
    </source>
</evidence>
<name>A0AC34F2J8_9BILA</name>